<dbReference type="EMBL" id="GL379801">
    <property type="protein sequence ID" value="EGT36605.1"/>
    <property type="molecule type" value="Genomic_DNA"/>
</dbReference>
<proteinExistence type="predicted"/>
<protein>
    <recommendedName>
        <fullName evidence="4">ERCC4 domain-containing protein</fullName>
    </recommendedName>
</protein>
<feature type="region of interest" description="Disordered" evidence="1">
    <location>
        <begin position="104"/>
        <end position="139"/>
    </location>
</feature>
<dbReference type="HOGENOM" id="CLU_048641_0_0_1"/>
<gene>
    <name evidence="2" type="ORF">CAEBREN_32272</name>
</gene>
<evidence type="ECO:0008006" key="4">
    <source>
        <dbReference type="Google" id="ProtNLM"/>
    </source>
</evidence>
<dbReference type="InParanoid" id="G0MM08"/>
<feature type="compositionally biased region" description="Basic and acidic residues" evidence="1">
    <location>
        <begin position="116"/>
        <end position="139"/>
    </location>
</feature>
<reference evidence="3" key="1">
    <citation type="submission" date="2011-07" db="EMBL/GenBank/DDBJ databases">
        <authorList>
            <consortium name="Caenorhabditis brenneri Sequencing and Analysis Consortium"/>
            <person name="Wilson R.K."/>
        </authorList>
    </citation>
    <scope>NUCLEOTIDE SEQUENCE [LARGE SCALE GENOMIC DNA]</scope>
    <source>
        <strain evidence="3">PB2801</strain>
    </source>
</reference>
<name>G0MM08_CAEBE</name>
<keyword evidence="3" id="KW-1185">Reference proteome</keyword>
<dbReference type="STRING" id="135651.G0MM08"/>
<feature type="compositionally biased region" description="Polar residues" evidence="1">
    <location>
        <begin position="104"/>
        <end position="114"/>
    </location>
</feature>
<dbReference type="AlphaFoldDB" id="G0MM08"/>
<organism evidence="3">
    <name type="scientific">Caenorhabditis brenneri</name>
    <name type="common">Nematode worm</name>
    <dbReference type="NCBI Taxonomy" id="135651"/>
    <lineage>
        <taxon>Eukaryota</taxon>
        <taxon>Metazoa</taxon>
        <taxon>Ecdysozoa</taxon>
        <taxon>Nematoda</taxon>
        <taxon>Chromadorea</taxon>
        <taxon>Rhabditida</taxon>
        <taxon>Rhabditina</taxon>
        <taxon>Rhabditomorpha</taxon>
        <taxon>Rhabditoidea</taxon>
        <taxon>Rhabditidae</taxon>
        <taxon>Peloderinae</taxon>
        <taxon>Caenorhabditis</taxon>
    </lineage>
</organism>
<evidence type="ECO:0000256" key="1">
    <source>
        <dbReference type="SAM" id="MobiDB-lite"/>
    </source>
</evidence>
<evidence type="ECO:0000313" key="2">
    <source>
        <dbReference type="EMBL" id="EGT36605.1"/>
    </source>
</evidence>
<dbReference type="FunCoup" id="G0MM08">
    <property type="interactions" value="26"/>
</dbReference>
<evidence type="ECO:0000313" key="3">
    <source>
        <dbReference type="Proteomes" id="UP000008068"/>
    </source>
</evidence>
<dbReference type="InterPro" id="IPR042530">
    <property type="entry name" value="EME1/EME2_C"/>
</dbReference>
<accession>G0MM08</accession>
<dbReference type="eggNOG" id="ENOG502S559">
    <property type="taxonomic scope" value="Eukaryota"/>
</dbReference>
<dbReference type="OrthoDB" id="343092at2759"/>
<dbReference type="Gene3D" id="1.10.150.670">
    <property type="entry name" value="Crossover junction endonuclease EME1, DNA-binding domain"/>
    <property type="match status" value="1"/>
</dbReference>
<dbReference type="Proteomes" id="UP000008068">
    <property type="component" value="Unassembled WGS sequence"/>
</dbReference>
<sequence>MDDAIVLSDGEEDECILIEESTVVTESRDEKICSTSFSLVDAVNKAPPPRQRSDAIPKKDWLEEEMDELEELMKKNRENNQKTAIFGAGNDDLRDIDLDFLNSNRPSTSSTIAQNKPEKRKLTEDEKEKQRKEKETRKIEREMSAAINSKCELYTYCHIGKTVLDTLPGLEAEMRVLYLERKIENQMKIEKDLGTRIEWRRKCIEMKEDENGRNERFEYMSTQNLFAVVVPAATLKDVIASNSLSDFIVEQRTHFQNGRCTMLIVSYGRLDIHKKRLHPLSLEIYERHRAQIVQIDNIPELALFTAQYLRSLARREKKRMAMVDEENSGGGGGGATSHKLQYQGEKGIVIGTRQEIVSDWWSKMLSTIDRLSDGQRRAILQLIPDPIAGIDKYSKMDYSLAHKEISDLVAENGRRVGPAIAHRLLTMLTDETGTAIVE</sequence>